<accession>A0A5C5ZCX4</accession>
<dbReference type="EC" id="3.1.6.1" evidence="1"/>
<reference evidence="1 2" key="1">
    <citation type="submission" date="2019-02" db="EMBL/GenBank/DDBJ databases">
        <title>Deep-cultivation of Planctomycetes and their phenomic and genomic characterization uncovers novel biology.</title>
        <authorList>
            <person name="Wiegand S."/>
            <person name="Jogler M."/>
            <person name="Boedeker C."/>
            <person name="Pinto D."/>
            <person name="Vollmers J."/>
            <person name="Rivas-Marin E."/>
            <person name="Kohn T."/>
            <person name="Peeters S.H."/>
            <person name="Heuer A."/>
            <person name="Rast P."/>
            <person name="Oberbeckmann S."/>
            <person name="Bunk B."/>
            <person name="Jeske O."/>
            <person name="Meyerdierks A."/>
            <person name="Storesund J.E."/>
            <person name="Kallscheuer N."/>
            <person name="Luecker S."/>
            <person name="Lage O.M."/>
            <person name="Pohl T."/>
            <person name="Merkel B.J."/>
            <person name="Hornburger P."/>
            <person name="Mueller R.-W."/>
            <person name="Bruemmer F."/>
            <person name="Labrenz M."/>
            <person name="Spormann A.M."/>
            <person name="Op Den Camp H."/>
            <person name="Overmann J."/>
            <person name="Amann R."/>
            <person name="Jetten M.S.M."/>
            <person name="Mascher T."/>
            <person name="Medema M.H."/>
            <person name="Devos D.P."/>
            <person name="Kaster A.-K."/>
            <person name="Ovreas L."/>
            <person name="Rohde M."/>
            <person name="Galperin M.Y."/>
            <person name="Jogler C."/>
        </authorList>
    </citation>
    <scope>NUCLEOTIDE SEQUENCE [LARGE SCALE GENOMIC DNA]</scope>
    <source>
        <strain evidence="1 2">CA13</strain>
    </source>
</reference>
<sequence>MGRLTVRLKAIDEYQNTLVLVLSDNGLSRTTMTDHIQLDGGGAELIKQFDNTFEHRGLPRSSVDLGPGWAYGLAAPFRLMKGYQS</sequence>
<keyword evidence="1" id="KW-0378">Hydrolase</keyword>
<proteinExistence type="predicted"/>
<evidence type="ECO:0000313" key="2">
    <source>
        <dbReference type="Proteomes" id="UP000315010"/>
    </source>
</evidence>
<dbReference type="GO" id="GO:0004065">
    <property type="term" value="F:arylsulfatase activity"/>
    <property type="evidence" value="ECO:0007669"/>
    <property type="project" value="UniProtKB-EC"/>
</dbReference>
<dbReference type="AlphaFoldDB" id="A0A5C5ZCX4"/>
<gene>
    <name evidence="1" type="primary">atsA_155</name>
    <name evidence="1" type="ORF">CA13_65080</name>
</gene>
<dbReference type="Gene3D" id="3.40.720.10">
    <property type="entry name" value="Alkaline Phosphatase, subunit A"/>
    <property type="match status" value="1"/>
</dbReference>
<dbReference type="EMBL" id="SJPJ01000001">
    <property type="protein sequence ID" value="TWT85026.1"/>
    <property type="molecule type" value="Genomic_DNA"/>
</dbReference>
<comment type="caution">
    <text evidence="1">The sequence shown here is derived from an EMBL/GenBank/DDBJ whole genome shotgun (WGS) entry which is preliminary data.</text>
</comment>
<dbReference type="Proteomes" id="UP000315010">
    <property type="component" value="Unassembled WGS sequence"/>
</dbReference>
<dbReference type="InterPro" id="IPR017850">
    <property type="entry name" value="Alkaline_phosphatase_core_sf"/>
</dbReference>
<evidence type="ECO:0000313" key="1">
    <source>
        <dbReference type="EMBL" id="TWT85026.1"/>
    </source>
</evidence>
<protein>
    <submittedName>
        <fullName evidence="1">Arylsulfatase</fullName>
        <ecNumber evidence="1">3.1.6.1</ecNumber>
    </submittedName>
</protein>
<dbReference type="SUPFAM" id="SSF53649">
    <property type="entry name" value="Alkaline phosphatase-like"/>
    <property type="match status" value="1"/>
</dbReference>
<organism evidence="1 2">
    <name type="scientific">Novipirellula herctigrandis</name>
    <dbReference type="NCBI Taxonomy" id="2527986"/>
    <lineage>
        <taxon>Bacteria</taxon>
        <taxon>Pseudomonadati</taxon>
        <taxon>Planctomycetota</taxon>
        <taxon>Planctomycetia</taxon>
        <taxon>Pirellulales</taxon>
        <taxon>Pirellulaceae</taxon>
        <taxon>Novipirellula</taxon>
    </lineage>
</organism>
<keyword evidence="2" id="KW-1185">Reference proteome</keyword>
<name>A0A5C5ZCX4_9BACT</name>